<evidence type="ECO:0000256" key="3">
    <source>
        <dbReference type="ARBA" id="ARBA00022827"/>
    </source>
</evidence>
<keyword evidence="4" id="KW-0560">Oxidoreductase</keyword>
<dbReference type="Gene3D" id="3.50.50.60">
    <property type="entry name" value="FAD/NAD(P)-binding domain"/>
    <property type="match status" value="1"/>
</dbReference>
<evidence type="ECO:0000259" key="5">
    <source>
        <dbReference type="Pfam" id="PF01494"/>
    </source>
</evidence>
<comment type="cofactor">
    <cofactor evidence="1">
        <name>FAD</name>
        <dbReference type="ChEBI" id="CHEBI:57692"/>
    </cofactor>
</comment>
<dbReference type="PANTHER" id="PTHR43004:SF19">
    <property type="entry name" value="BINDING MONOOXYGENASE, PUTATIVE (JCVI)-RELATED"/>
    <property type="match status" value="1"/>
</dbReference>
<dbReference type="InParanoid" id="A0A1B7MI41"/>
<dbReference type="PANTHER" id="PTHR43004">
    <property type="entry name" value="TRK SYSTEM POTASSIUM UPTAKE PROTEIN"/>
    <property type="match status" value="1"/>
</dbReference>
<proteinExistence type="predicted"/>
<evidence type="ECO:0000313" key="7">
    <source>
        <dbReference type="Proteomes" id="UP000092154"/>
    </source>
</evidence>
<dbReference type="Proteomes" id="UP000092154">
    <property type="component" value="Unassembled WGS sequence"/>
</dbReference>
<reference evidence="6 7" key="1">
    <citation type="submission" date="2016-06" db="EMBL/GenBank/DDBJ databases">
        <title>Comparative genomics of the ectomycorrhizal sister species Rhizopogon vinicolor and Rhizopogon vesiculosus (Basidiomycota: Boletales) reveals a divergence of the mating type B locus.</title>
        <authorList>
            <consortium name="DOE Joint Genome Institute"/>
            <person name="Mujic A.B."/>
            <person name="Kuo A."/>
            <person name="Tritt A."/>
            <person name="Lipzen A."/>
            <person name="Chen C."/>
            <person name="Johnson J."/>
            <person name="Sharma A."/>
            <person name="Barry K."/>
            <person name="Grigoriev I.V."/>
            <person name="Spatafora J.W."/>
        </authorList>
    </citation>
    <scope>NUCLEOTIDE SEQUENCE [LARGE SCALE GENOMIC DNA]</scope>
    <source>
        <strain evidence="6 7">AM-OR11-026</strain>
    </source>
</reference>
<dbReference type="GO" id="GO:0071949">
    <property type="term" value="F:FAD binding"/>
    <property type="evidence" value="ECO:0007669"/>
    <property type="project" value="InterPro"/>
</dbReference>
<organism evidence="6 7">
    <name type="scientific">Rhizopogon vinicolor AM-OR11-026</name>
    <dbReference type="NCBI Taxonomy" id="1314800"/>
    <lineage>
        <taxon>Eukaryota</taxon>
        <taxon>Fungi</taxon>
        <taxon>Dikarya</taxon>
        <taxon>Basidiomycota</taxon>
        <taxon>Agaricomycotina</taxon>
        <taxon>Agaricomycetes</taxon>
        <taxon>Agaricomycetidae</taxon>
        <taxon>Boletales</taxon>
        <taxon>Suillineae</taxon>
        <taxon>Rhizopogonaceae</taxon>
        <taxon>Rhizopogon</taxon>
    </lineage>
</organism>
<dbReference type="AlphaFoldDB" id="A0A1B7MI41"/>
<evidence type="ECO:0000256" key="4">
    <source>
        <dbReference type="ARBA" id="ARBA00023002"/>
    </source>
</evidence>
<dbReference type="InterPro" id="IPR002938">
    <property type="entry name" value="FAD-bd"/>
</dbReference>
<dbReference type="STRING" id="1314800.A0A1B7MI41"/>
<feature type="domain" description="FAD-binding" evidence="5">
    <location>
        <begin position="302"/>
        <end position="370"/>
    </location>
</feature>
<dbReference type="GO" id="GO:0016709">
    <property type="term" value="F:oxidoreductase activity, acting on paired donors, with incorporation or reduction of molecular oxygen, NAD(P)H as one donor, and incorporation of one atom of oxygen"/>
    <property type="evidence" value="ECO:0007669"/>
    <property type="project" value="UniProtKB-ARBA"/>
</dbReference>
<dbReference type="SUPFAM" id="SSF51905">
    <property type="entry name" value="FAD/NAD(P)-binding domain"/>
    <property type="match status" value="1"/>
</dbReference>
<protein>
    <submittedName>
        <fullName evidence="6">FAD/NAD(P)-binding domain-containing protein</fullName>
    </submittedName>
</protein>
<keyword evidence="7" id="KW-1185">Reference proteome</keyword>
<dbReference type="Gene3D" id="3.30.70.2450">
    <property type="match status" value="1"/>
</dbReference>
<dbReference type="OrthoDB" id="10016252at2759"/>
<name>A0A1B7MI41_9AGAM</name>
<accession>A0A1B7MI41</accession>
<keyword evidence="2" id="KW-0285">Flavoprotein</keyword>
<feature type="domain" description="FAD-binding" evidence="5">
    <location>
        <begin position="7"/>
        <end position="183"/>
    </location>
</feature>
<dbReference type="EMBL" id="KV449064">
    <property type="protein sequence ID" value="OAX32262.1"/>
    <property type="molecule type" value="Genomic_DNA"/>
</dbReference>
<dbReference type="InterPro" id="IPR036188">
    <property type="entry name" value="FAD/NAD-bd_sf"/>
</dbReference>
<evidence type="ECO:0000256" key="2">
    <source>
        <dbReference type="ARBA" id="ARBA00022630"/>
    </source>
</evidence>
<dbReference type="Pfam" id="PF01494">
    <property type="entry name" value="FAD_binding_3"/>
    <property type="match status" value="2"/>
</dbReference>
<evidence type="ECO:0000256" key="1">
    <source>
        <dbReference type="ARBA" id="ARBA00001974"/>
    </source>
</evidence>
<dbReference type="PRINTS" id="PR00420">
    <property type="entry name" value="RNGMNOXGNASE"/>
</dbReference>
<gene>
    <name evidence="6" type="ORF">K503DRAFT_860397</name>
</gene>
<evidence type="ECO:0000313" key="6">
    <source>
        <dbReference type="EMBL" id="OAX32262.1"/>
    </source>
</evidence>
<sequence>MSLPESTTVLIVGAGPAGLTAALSLAHHACHDFVIIDAVVEGQKTSRAIMMHAATVEALASINAADGLVSRAIKGKGIRVTTRSSEIIEASFAPLKKHTVHPYALLSPQNVTEEELGQKLRSLGVQVQRPHKVVGMKQNEKDPRITDVSFEDGQVIRARYIIGADGARSTIRSITGIGFSDPDGPKLASGPIAQMVTADLTFDREPVGAQTIEGNFDVIVSPNGFFFLTPFGTRFNAELTRDGKPVTKPIFRIGCAVPPKNGEPPHAPPREYIQNLIDAYGPVCMSSDPSINPRPVKVDQLLWSTRFRTHAGIADRTFTRLGAAIFLVGDAAHIHSPAGGQGMNLAIRDAIFLGEAITKHIKASAENRGLRMMLSGLYPLHFLPRSVHWQDRSPFLTYKADVVVGIYEKVAEDLDNRDEKWRVSGKYALVSFLPRSVGQ</sequence>
<keyword evidence="3" id="KW-0274">FAD</keyword>
<dbReference type="InterPro" id="IPR050641">
    <property type="entry name" value="RIFMO-like"/>
</dbReference>